<dbReference type="PROSITE" id="PS50199">
    <property type="entry name" value="ZF_RANBP2_2"/>
    <property type="match status" value="1"/>
</dbReference>
<evidence type="ECO:0000256" key="5">
    <source>
        <dbReference type="SAM" id="MobiDB-lite"/>
    </source>
</evidence>
<evidence type="ECO:0000313" key="7">
    <source>
        <dbReference type="EMBL" id="CAF0936823.1"/>
    </source>
</evidence>
<dbReference type="Gene3D" id="4.10.1060.10">
    <property type="entry name" value="Zinc finger, RanBP2-type"/>
    <property type="match status" value="1"/>
</dbReference>
<keyword evidence="1" id="KW-0479">Metal-binding</keyword>
<dbReference type="EMBL" id="CAJOBD010007459">
    <property type="protein sequence ID" value="CAF4087275.1"/>
    <property type="molecule type" value="Genomic_DNA"/>
</dbReference>
<accession>A0A814C4V7</accession>
<dbReference type="Proteomes" id="UP000663864">
    <property type="component" value="Unassembled WGS sequence"/>
</dbReference>
<organism evidence="7 9">
    <name type="scientific">Rotaria sordida</name>
    <dbReference type="NCBI Taxonomy" id="392033"/>
    <lineage>
        <taxon>Eukaryota</taxon>
        <taxon>Metazoa</taxon>
        <taxon>Spiralia</taxon>
        <taxon>Gnathifera</taxon>
        <taxon>Rotifera</taxon>
        <taxon>Eurotatoria</taxon>
        <taxon>Bdelloidea</taxon>
        <taxon>Philodinida</taxon>
        <taxon>Philodinidae</taxon>
        <taxon>Rotaria</taxon>
    </lineage>
</organism>
<comment type="caution">
    <text evidence="7">The sequence shown here is derived from an EMBL/GenBank/DDBJ whole genome shotgun (WGS) entry which is preliminary data.</text>
</comment>
<dbReference type="InterPro" id="IPR001876">
    <property type="entry name" value="Znf_RanBP2"/>
</dbReference>
<keyword evidence="2 4" id="KW-0863">Zinc-finger</keyword>
<protein>
    <recommendedName>
        <fullName evidence="6">RanBP2-type domain-containing protein</fullName>
    </recommendedName>
</protein>
<dbReference type="PROSITE" id="PS01358">
    <property type="entry name" value="ZF_RANBP2_1"/>
    <property type="match status" value="1"/>
</dbReference>
<evidence type="ECO:0000259" key="6">
    <source>
        <dbReference type="PROSITE" id="PS50199"/>
    </source>
</evidence>
<feature type="domain" description="RanBP2-type" evidence="6">
    <location>
        <begin position="80"/>
        <end position="106"/>
    </location>
</feature>
<evidence type="ECO:0000313" key="9">
    <source>
        <dbReference type="Proteomes" id="UP000663864"/>
    </source>
</evidence>
<dbReference type="SUPFAM" id="SSF90209">
    <property type="entry name" value="Ran binding protein zinc finger-like"/>
    <property type="match status" value="1"/>
</dbReference>
<evidence type="ECO:0000256" key="1">
    <source>
        <dbReference type="ARBA" id="ARBA00022723"/>
    </source>
</evidence>
<dbReference type="AlphaFoldDB" id="A0A814C4V7"/>
<name>A0A814C4V7_9BILA</name>
<evidence type="ECO:0000256" key="2">
    <source>
        <dbReference type="ARBA" id="ARBA00022771"/>
    </source>
</evidence>
<dbReference type="GO" id="GO:0008270">
    <property type="term" value="F:zinc ion binding"/>
    <property type="evidence" value="ECO:0007669"/>
    <property type="project" value="UniProtKB-KW"/>
</dbReference>
<dbReference type="InterPro" id="IPR036443">
    <property type="entry name" value="Znf_RanBP2_sf"/>
</dbReference>
<dbReference type="EMBL" id="CAJNOT010000311">
    <property type="protein sequence ID" value="CAF0936823.1"/>
    <property type="molecule type" value="Genomic_DNA"/>
</dbReference>
<keyword evidence="3" id="KW-0862">Zinc</keyword>
<evidence type="ECO:0000256" key="3">
    <source>
        <dbReference type="ARBA" id="ARBA00022833"/>
    </source>
</evidence>
<dbReference type="Proteomes" id="UP000663836">
    <property type="component" value="Unassembled WGS sequence"/>
</dbReference>
<proteinExistence type="predicted"/>
<feature type="compositionally biased region" description="Polar residues" evidence="5">
    <location>
        <begin position="64"/>
        <end position="77"/>
    </location>
</feature>
<evidence type="ECO:0000313" key="8">
    <source>
        <dbReference type="EMBL" id="CAF4087275.1"/>
    </source>
</evidence>
<sequence>MTTDCQHTIYRTYLQPCLDTKKQSNYHKELPPDKTLDQYKETSGRSTPIERAFNQAESKRNEKQNQYAMSQSTTSSMNKDENNWECMQCSIDNEPSADRCQSCGTP</sequence>
<feature type="compositionally biased region" description="Basic and acidic residues" evidence="5">
    <location>
        <begin position="22"/>
        <end position="43"/>
    </location>
</feature>
<evidence type="ECO:0000256" key="4">
    <source>
        <dbReference type="PROSITE-ProRule" id="PRU00322"/>
    </source>
</evidence>
<reference evidence="7" key="1">
    <citation type="submission" date="2021-02" db="EMBL/GenBank/DDBJ databases">
        <authorList>
            <person name="Nowell W R."/>
        </authorList>
    </citation>
    <scope>NUCLEOTIDE SEQUENCE</scope>
</reference>
<gene>
    <name evidence="8" type="ORF">JBS370_LOCUS31047</name>
    <name evidence="7" type="ORF">ZHD862_LOCUS9245</name>
</gene>
<feature type="region of interest" description="Disordered" evidence="5">
    <location>
        <begin position="22"/>
        <end position="80"/>
    </location>
</feature>